<evidence type="ECO:0000313" key="3">
    <source>
        <dbReference type="Proteomes" id="UP000604825"/>
    </source>
</evidence>
<gene>
    <name evidence="2" type="ORF">NCGR_LOCUS62397</name>
</gene>
<comment type="caution">
    <text evidence="2">The sequence shown here is derived from an EMBL/GenBank/DDBJ whole genome shotgun (WGS) entry which is preliminary data.</text>
</comment>
<sequence>MEQLLSFPDDDRCTRTGICGPKLILHDIPDKYQRLNCSCPESYEFLDAQHSYKGCTPNFIPYIFDGRTTPSMEVWTLTAGRQESGIAMKALIKVRQSMPTIIRVSLTTKLLYITIGVLAIVSVVSIMTAAAGGQPNDQGESATMRAWVESLVRSGKAELLVGGKGMGASVPDFQCDLIIFSIPVSMFSHATTPAMLGEAGSAAASLGQRVKATLVLGAESFAVGPESGLLSD</sequence>
<keyword evidence="3" id="KW-1185">Reference proteome</keyword>
<keyword evidence="1" id="KW-0472">Membrane</keyword>
<protein>
    <submittedName>
        <fullName evidence="2">Uncharacterized protein</fullName>
    </submittedName>
</protein>
<accession>A0A811S714</accession>
<evidence type="ECO:0000313" key="2">
    <source>
        <dbReference type="EMBL" id="CAD6338299.1"/>
    </source>
</evidence>
<keyword evidence="1" id="KW-1133">Transmembrane helix</keyword>
<feature type="transmembrane region" description="Helical" evidence="1">
    <location>
        <begin position="110"/>
        <end position="131"/>
    </location>
</feature>
<evidence type="ECO:0000256" key="1">
    <source>
        <dbReference type="SAM" id="Phobius"/>
    </source>
</evidence>
<reference evidence="2" key="1">
    <citation type="submission" date="2020-10" db="EMBL/GenBank/DDBJ databases">
        <authorList>
            <person name="Han B."/>
            <person name="Lu T."/>
            <person name="Zhao Q."/>
            <person name="Huang X."/>
            <person name="Zhao Y."/>
        </authorList>
    </citation>
    <scope>NUCLEOTIDE SEQUENCE</scope>
</reference>
<dbReference type="AlphaFoldDB" id="A0A811S714"/>
<organism evidence="2 3">
    <name type="scientific">Miscanthus lutarioriparius</name>
    <dbReference type="NCBI Taxonomy" id="422564"/>
    <lineage>
        <taxon>Eukaryota</taxon>
        <taxon>Viridiplantae</taxon>
        <taxon>Streptophyta</taxon>
        <taxon>Embryophyta</taxon>
        <taxon>Tracheophyta</taxon>
        <taxon>Spermatophyta</taxon>
        <taxon>Magnoliopsida</taxon>
        <taxon>Liliopsida</taxon>
        <taxon>Poales</taxon>
        <taxon>Poaceae</taxon>
        <taxon>PACMAD clade</taxon>
        <taxon>Panicoideae</taxon>
        <taxon>Andropogonodae</taxon>
        <taxon>Andropogoneae</taxon>
        <taxon>Saccharinae</taxon>
        <taxon>Miscanthus</taxon>
    </lineage>
</organism>
<dbReference type="EMBL" id="CAJGYO010000019">
    <property type="protein sequence ID" value="CAD6338299.1"/>
    <property type="molecule type" value="Genomic_DNA"/>
</dbReference>
<name>A0A811S714_9POAL</name>
<keyword evidence="1" id="KW-0812">Transmembrane</keyword>
<dbReference type="Proteomes" id="UP000604825">
    <property type="component" value="Unassembled WGS sequence"/>
</dbReference>
<proteinExistence type="predicted"/>